<evidence type="ECO:0000313" key="2">
    <source>
        <dbReference type="EMBL" id="NIC04842.1"/>
    </source>
</evidence>
<dbReference type="RefSeq" id="WP_167111776.1">
    <property type="nucleotide sequence ID" value="NZ_JAAQTO010000013.1"/>
</dbReference>
<evidence type="ECO:0000259" key="1">
    <source>
        <dbReference type="Pfam" id="PF02627"/>
    </source>
</evidence>
<dbReference type="Proteomes" id="UP001318321">
    <property type="component" value="Unassembled WGS sequence"/>
</dbReference>
<dbReference type="Gene3D" id="1.20.1290.10">
    <property type="entry name" value="AhpD-like"/>
    <property type="match status" value="1"/>
</dbReference>
<organism evidence="2 3">
    <name type="scientific">Billgrantia bachuensis</name>
    <dbReference type="NCBI Taxonomy" id="2717286"/>
    <lineage>
        <taxon>Bacteria</taxon>
        <taxon>Pseudomonadati</taxon>
        <taxon>Pseudomonadota</taxon>
        <taxon>Gammaproteobacteria</taxon>
        <taxon>Oceanospirillales</taxon>
        <taxon>Halomonadaceae</taxon>
        <taxon>Billgrantia</taxon>
    </lineage>
</organism>
<keyword evidence="3" id="KW-1185">Reference proteome</keyword>
<dbReference type="PANTHER" id="PTHR34846:SF10">
    <property type="entry name" value="CYTOPLASMIC PROTEIN"/>
    <property type="match status" value="1"/>
</dbReference>
<accession>A0ABX0PRV4</accession>
<dbReference type="InterPro" id="IPR004675">
    <property type="entry name" value="AhpD_core"/>
</dbReference>
<name>A0ABX0PRV4_9GAMM</name>
<sequence>MRMNYFSASPAGLRAMLDLQSHVHKAAQEGELGDGLLGLIYTRVSQINGCAYCIDMHTKDARKAGETEQRLYALSAWRETPFYTERERAALAWAEANTLIAGNGIDDALYEATREHFSEKGLTDLTLAICTINAWNRLSISFAADAGSYQPAERG</sequence>
<feature type="domain" description="Carboxymuconolactone decarboxylase-like" evidence="1">
    <location>
        <begin position="15"/>
        <end position="96"/>
    </location>
</feature>
<dbReference type="PANTHER" id="PTHR34846">
    <property type="entry name" value="4-CARBOXYMUCONOLACTONE DECARBOXYLASE FAMILY PROTEIN (AFU_ORTHOLOGUE AFUA_6G11590)"/>
    <property type="match status" value="1"/>
</dbReference>
<comment type="caution">
    <text evidence="2">The sequence shown here is derived from an EMBL/GenBank/DDBJ whole genome shotgun (WGS) entry which is preliminary data.</text>
</comment>
<dbReference type="SUPFAM" id="SSF69118">
    <property type="entry name" value="AhpD-like"/>
    <property type="match status" value="1"/>
</dbReference>
<evidence type="ECO:0000313" key="3">
    <source>
        <dbReference type="Proteomes" id="UP001318321"/>
    </source>
</evidence>
<protein>
    <submittedName>
        <fullName evidence="2">Carboxymuconolactone decarboxylase family protein</fullName>
    </submittedName>
</protein>
<dbReference type="EMBL" id="JAAQTO010000013">
    <property type="protein sequence ID" value="NIC04842.1"/>
    <property type="molecule type" value="Genomic_DNA"/>
</dbReference>
<dbReference type="InterPro" id="IPR029032">
    <property type="entry name" value="AhpD-like"/>
</dbReference>
<gene>
    <name evidence="2" type="ORF">HBJ55_05325</name>
</gene>
<dbReference type="InterPro" id="IPR003779">
    <property type="entry name" value="CMD-like"/>
</dbReference>
<reference evidence="2 3" key="1">
    <citation type="submission" date="2020-03" db="EMBL/GenBank/DDBJ databases">
        <title>Identification of Halomonas strains.</title>
        <authorList>
            <person name="Xiao Z."/>
            <person name="Dong F."/>
            <person name="Wang Z."/>
            <person name="Zhao J.-Y."/>
        </authorList>
    </citation>
    <scope>NUCLEOTIDE SEQUENCE [LARGE SCALE GENOMIC DNA]</scope>
    <source>
        <strain evidence="2 3">DX6</strain>
    </source>
</reference>
<dbReference type="NCBIfam" id="TIGR00778">
    <property type="entry name" value="ahpD_dom"/>
    <property type="match status" value="1"/>
</dbReference>
<proteinExistence type="predicted"/>
<dbReference type="Pfam" id="PF02627">
    <property type="entry name" value="CMD"/>
    <property type="match status" value="1"/>
</dbReference>